<dbReference type="InterPro" id="IPR053897">
    <property type="entry name" value="Oaf_C"/>
</dbReference>
<comment type="caution">
    <text evidence="4">The sequence shown here is derived from an EMBL/GenBank/DDBJ whole genome shotgun (WGS) entry which is preliminary data.</text>
</comment>
<evidence type="ECO:0000256" key="1">
    <source>
        <dbReference type="ARBA" id="ARBA00005786"/>
    </source>
</evidence>
<proteinExistence type="inferred from homology"/>
<evidence type="ECO:0000313" key="4">
    <source>
        <dbReference type="EMBL" id="KAK5643224.1"/>
    </source>
</evidence>
<evidence type="ECO:0000313" key="5">
    <source>
        <dbReference type="Proteomes" id="UP001329430"/>
    </source>
</evidence>
<sequence>MFFLFKEDTYRICSCSLSMLFLIFSNQKRQRLCIFPANFHLLFSGGDVVQETISANVTEDTVSLEFQRSDGTLVTQLIDFRNEVEILKALVLGEEERGQSQYQVMCFIFYIKKDAFISSDAMSKLRQKNPGTVRTPEEDRGRENYTMDYTVDISRSIVFSPHIIDLCSEASESSYTRYEDIQLWSAAQGLPESTYLSAVKRFPAAAEPSLSNEIHVSELESNHQSCAELKQVWTPCQCHLELCIGWYPCELKYCKGKGESKSLSMTYRCGIKTCRKCHLFSYYVPQKQSCLWDE</sequence>
<dbReference type="PANTHER" id="PTHR13423">
    <property type="entry name" value="OUT AT FIRST"/>
    <property type="match status" value="1"/>
</dbReference>
<feature type="domain" description="Out at first C-terminal" evidence="3">
    <location>
        <begin position="225"/>
        <end position="294"/>
    </location>
</feature>
<evidence type="ECO:0008006" key="6">
    <source>
        <dbReference type="Google" id="ProtNLM"/>
    </source>
</evidence>
<name>A0AAN7VBP1_9COLE</name>
<dbReference type="InterPro" id="IPR053894">
    <property type="entry name" value="OAF_N"/>
</dbReference>
<dbReference type="Pfam" id="PF14941">
    <property type="entry name" value="OAF_N"/>
    <property type="match status" value="1"/>
</dbReference>
<organism evidence="4 5">
    <name type="scientific">Pyrocoelia pectoralis</name>
    <dbReference type="NCBI Taxonomy" id="417401"/>
    <lineage>
        <taxon>Eukaryota</taxon>
        <taxon>Metazoa</taxon>
        <taxon>Ecdysozoa</taxon>
        <taxon>Arthropoda</taxon>
        <taxon>Hexapoda</taxon>
        <taxon>Insecta</taxon>
        <taxon>Pterygota</taxon>
        <taxon>Neoptera</taxon>
        <taxon>Endopterygota</taxon>
        <taxon>Coleoptera</taxon>
        <taxon>Polyphaga</taxon>
        <taxon>Elateriformia</taxon>
        <taxon>Elateroidea</taxon>
        <taxon>Lampyridae</taxon>
        <taxon>Lampyrinae</taxon>
        <taxon>Pyrocoelia</taxon>
    </lineage>
</organism>
<gene>
    <name evidence="4" type="ORF">RI129_007069</name>
</gene>
<keyword evidence="5" id="KW-1185">Reference proteome</keyword>
<dbReference type="Proteomes" id="UP001329430">
    <property type="component" value="Chromosome 5"/>
</dbReference>
<accession>A0AAN7VBP1</accession>
<evidence type="ECO:0000259" key="3">
    <source>
        <dbReference type="Pfam" id="PF22873"/>
    </source>
</evidence>
<feature type="domain" description="Out at first protein BRICHOS-like" evidence="2">
    <location>
        <begin position="44"/>
        <end position="184"/>
    </location>
</feature>
<dbReference type="EMBL" id="JAVRBK010000005">
    <property type="protein sequence ID" value="KAK5643224.1"/>
    <property type="molecule type" value="Genomic_DNA"/>
</dbReference>
<reference evidence="4 5" key="1">
    <citation type="journal article" date="2024" name="Insects">
        <title>An Improved Chromosome-Level Genome Assembly of the Firefly Pyrocoelia pectoralis.</title>
        <authorList>
            <person name="Fu X."/>
            <person name="Meyer-Rochow V.B."/>
            <person name="Ballantyne L."/>
            <person name="Zhu X."/>
        </authorList>
    </citation>
    <scope>NUCLEOTIDE SEQUENCE [LARGE SCALE GENOMIC DNA]</scope>
    <source>
        <strain evidence="4">XCY_ONT2</strain>
    </source>
</reference>
<evidence type="ECO:0000259" key="2">
    <source>
        <dbReference type="Pfam" id="PF14941"/>
    </source>
</evidence>
<dbReference type="InterPro" id="IPR026315">
    <property type="entry name" value="Oaf"/>
</dbReference>
<comment type="similarity">
    <text evidence="1">Belongs to the OAF family.</text>
</comment>
<dbReference type="Pfam" id="PF22873">
    <property type="entry name" value="OAF_C"/>
    <property type="match status" value="1"/>
</dbReference>
<dbReference type="PANTHER" id="PTHR13423:SF2">
    <property type="entry name" value="OUT AT FIRST PROTEIN HOMOLOG"/>
    <property type="match status" value="1"/>
</dbReference>
<dbReference type="AlphaFoldDB" id="A0AAN7VBP1"/>
<protein>
    <recommendedName>
        <fullName evidence="6">Out at first protein</fullName>
    </recommendedName>
</protein>